<dbReference type="AlphaFoldDB" id="A0A0D2IKW7"/>
<dbReference type="EMBL" id="KN847479">
    <property type="protein sequence ID" value="KIX03846.1"/>
    <property type="molecule type" value="Genomic_DNA"/>
</dbReference>
<dbReference type="GeneID" id="25295470"/>
<evidence type="ECO:0000313" key="2">
    <source>
        <dbReference type="Proteomes" id="UP000053617"/>
    </source>
</evidence>
<proteinExistence type="predicted"/>
<dbReference type="HOGENOM" id="CLU_081934_1_0_1"/>
<name>A0A0D2IKW7_9EURO</name>
<accession>A0A0D2IKW7</accession>
<gene>
    <name evidence="1" type="ORF">Z518_07399</name>
</gene>
<dbReference type="Proteomes" id="UP000053617">
    <property type="component" value="Unassembled WGS sequence"/>
</dbReference>
<sequence length="175" mass="19199">MANNIIDRVRGRTDTVLVPMNEVGIAFWSSTRHYLATEGLNGCTGVAIISRTAGILAHIAPLPPNTQSNNNNSGHENLVRKMQRVITLYNTYRAHFPEGRSCIVAAVYQNAVALPEAVQTITAVLNRLGLPIKITYYNVLESGTARFPGQTSIVIDANAGGWPKMYVNNQEVRYT</sequence>
<dbReference type="VEuPathDB" id="FungiDB:Z518_07399"/>
<protein>
    <submittedName>
        <fullName evidence="1">Rhinocladiella mackenziei CBS 650.93 unplaced genomic scaffold supercont1.5, whole genome shotgun sequence</fullName>
    </submittedName>
</protein>
<dbReference type="OrthoDB" id="5368615at2759"/>
<organism evidence="1 2">
    <name type="scientific">Rhinocladiella mackenziei CBS 650.93</name>
    <dbReference type="NCBI Taxonomy" id="1442369"/>
    <lineage>
        <taxon>Eukaryota</taxon>
        <taxon>Fungi</taxon>
        <taxon>Dikarya</taxon>
        <taxon>Ascomycota</taxon>
        <taxon>Pezizomycotina</taxon>
        <taxon>Eurotiomycetes</taxon>
        <taxon>Chaetothyriomycetidae</taxon>
        <taxon>Chaetothyriales</taxon>
        <taxon>Herpotrichiellaceae</taxon>
        <taxon>Rhinocladiella</taxon>
    </lineage>
</organism>
<keyword evidence="2" id="KW-1185">Reference proteome</keyword>
<dbReference type="RefSeq" id="XP_013270982.1">
    <property type="nucleotide sequence ID" value="XM_013415528.1"/>
</dbReference>
<evidence type="ECO:0000313" key="1">
    <source>
        <dbReference type="EMBL" id="KIX03846.1"/>
    </source>
</evidence>
<reference evidence="1 2" key="1">
    <citation type="submission" date="2015-01" db="EMBL/GenBank/DDBJ databases">
        <title>The Genome Sequence of Rhinocladiella mackenzie CBS 650.93.</title>
        <authorList>
            <consortium name="The Broad Institute Genomics Platform"/>
            <person name="Cuomo C."/>
            <person name="de Hoog S."/>
            <person name="Gorbushina A."/>
            <person name="Stielow B."/>
            <person name="Teixiera M."/>
            <person name="Abouelleil A."/>
            <person name="Chapman S.B."/>
            <person name="Priest M."/>
            <person name="Young S.K."/>
            <person name="Wortman J."/>
            <person name="Nusbaum C."/>
            <person name="Birren B."/>
        </authorList>
    </citation>
    <scope>NUCLEOTIDE SEQUENCE [LARGE SCALE GENOMIC DNA]</scope>
    <source>
        <strain evidence="1 2">CBS 650.93</strain>
    </source>
</reference>